<dbReference type="PANTHER" id="PTHR33744:SF7">
    <property type="entry name" value="PUCR FAMILY TRANSCRIPTIONAL REGULATOR"/>
    <property type="match status" value="1"/>
</dbReference>
<gene>
    <name evidence="5" type="ORF">SacxiDRAFT_3802</name>
</gene>
<feature type="domain" description="PucR C-terminal helix-turn-helix" evidence="3">
    <location>
        <begin position="485"/>
        <end position="541"/>
    </location>
</feature>
<evidence type="ECO:0000259" key="3">
    <source>
        <dbReference type="Pfam" id="PF13556"/>
    </source>
</evidence>
<evidence type="ECO:0000313" key="5">
    <source>
        <dbReference type="EMBL" id="EID55994.1"/>
    </source>
</evidence>
<evidence type="ECO:0000313" key="6">
    <source>
        <dbReference type="Proteomes" id="UP000004691"/>
    </source>
</evidence>
<feature type="domain" description="CdaR GGDEF-like" evidence="4">
    <location>
        <begin position="295"/>
        <end position="432"/>
    </location>
</feature>
<reference evidence="5 6" key="1">
    <citation type="submission" date="2012-01" db="EMBL/GenBank/DDBJ databases">
        <title>Improved High-Quality Draft sequence of Saccharomonospora xinjiangensis XJ-54.</title>
        <authorList>
            <consortium name="US DOE Joint Genome Institute"/>
            <person name="Lucas S."/>
            <person name="Han J."/>
            <person name="Lapidus A."/>
            <person name="Cheng J.-F."/>
            <person name="Goodwin L."/>
            <person name="Pitluck S."/>
            <person name="Peters L."/>
            <person name="Mikhailova N."/>
            <person name="Teshima H."/>
            <person name="Detter J.C."/>
            <person name="Han C."/>
            <person name="Tapia R."/>
            <person name="Land M."/>
            <person name="Hauser L."/>
            <person name="Kyrpides N."/>
            <person name="Ivanova N."/>
            <person name="Pagani I."/>
            <person name="Brambilla E.-M."/>
            <person name="Klenk H.-P."/>
            <person name="Woyke T."/>
        </authorList>
    </citation>
    <scope>NUCLEOTIDE SEQUENCE [LARGE SCALE GENOMIC DNA]</scope>
    <source>
        <strain evidence="5 6">XJ-54</strain>
    </source>
</reference>
<dbReference type="Pfam" id="PF07905">
    <property type="entry name" value="PucR"/>
    <property type="match status" value="1"/>
</dbReference>
<dbReference type="AlphaFoldDB" id="I0V791"/>
<dbReference type="RefSeq" id="WP_006240209.1">
    <property type="nucleotide sequence ID" value="NZ_JH636049.1"/>
</dbReference>
<sequence>MRRYFLPLREFLTLGCLDGTIVLAGAAGLDRPVSAVNVMEVPDVLDWVKPQELLVTTGYPLAAGDSDPAAVLADLMPGLHANNLAGIGVKLGRYLDSIPAEALAVADELGFPVLGLPRELAFDDLIAQAFAQLGHRHADALARADTLHTTLSQLVLHGADLDRISAEVARVLGVGIVVTSTDGREWGGALDEELRTRLIDLDLIDSSGRVRVERLRAGPHPVGDGQARVLPVPAGGTDLARLVCVSPERALGYDDVQALERTAIIVALLLTRQQAVAVVENKYRGDFLRDVFLGRAGDETFVVEHARTFGWELDRPMAVLSAEMDPVEPGEEPVFDNTRRQWHERFAAAWRTVCASWDRSISTVDFSTEVVSLLPASVAGDSPRDAVDQLVASVAGDRGGGRRPFSVGVSRVVSSVSELSTAYNQARRAIQVGRRISGGRCTTWFDDLGLHRLIALVPDPRELREFALDVLGELAADTSEAADLRVTLQVLLDNNLNVAEAARKQFFHYNTMRYRISKLQAMLGPFTTDPLLRLNAAVALQVLDLDRGSGAVR</sequence>
<keyword evidence="6" id="KW-1185">Reference proteome</keyword>
<dbReference type="EMBL" id="JH636049">
    <property type="protein sequence ID" value="EID55994.1"/>
    <property type="molecule type" value="Genomic_DNA"/>
</dbReference>
<protein>
    <submittedName>
        <fullName evidence="5">Purine catabolism regulator-like protein</fullName>
    </submittedName>
</protein>
<proteinExistence type="inferred from homology"/>
<organism evidence="5 6">
    <name type="scientific">Saccharomonospora xinjiangensis XJ-54</name>
    <dbReference type="NCBI Taxonomy" id="882086"/>
    <lineage>
        <taxon>Bacteria</taxon>
        <taxon>Bacillati</taxon>
        <taxon>Actinomycetota</taxon>
        <taxon>Actinomycetes</taxon>
        <taxon>Pseudonocardiales</taxon>
        <taxon>Pseudonocardiaceae</taxon>
        <taxon>Saccharomonospora</taxon>
    </lineage>
</organism>
<dbReference type="InterPro" id="IPR025736">
    <property type="entry name" value="PucR_C-HTH_dom"/>
</dbReference>
<dbReference type="InterPro" id="IPR012914">
    <property type="entry name" value="PucR_dom"/>
</dbReference>
<comment type="similarity">
    <text evidence="1">Belongs to the CdaR family.</text>
</comment>
<dbReference type="InterPro" id="IPR042070">
    <property type="entry name" value="PucR_C-HTH_sf"/>
</dbReference>
<dbReference type="InterPro" id="IPR041522">
    <property type="entry name" value="CdaR_GGDEF"/>
</dbReference>
<dbReference type="HOGENOM" id="CLU_017436_3_0_11"/>
<dbReference type="STRING" id="882086.SacxiDRAFT_3802"/>
<evidence type="ECO:0000259" key="4">
    <source>
        <dbReference type="Pfam" id="PF17853"/>
    </source>
</evidence>
<evidence type="ECO:0000259" key="2">
    <source>
        <dbReference type="Pfam" id="PF07905"/>
    </source>
</evidence>
<dbReference type="OrthoDB" id="8026818at2"/>
<dbReference type="PANTHER" id="PTHR33744">
    <property type="entry name" value="CARBOHYDRATE DIACID REGULATOR"/>
    <property type="match status" value="1"/>
</dbReference>
<dbReference type="Gene3D" id="1.10.10.2840">
    <property type="entry name" value="PucR C-terminal helix-turn-helix domain"/>
    <property type="match status" value="1"/>
</dbReference>
<dbReference type="eggNOG" id="COG2508">
    <property type="taxonomic scope" value="Bacteria"/>
</dbReference>
<dbReference type="Pfam" id="PF17853">
    <property type="entry name" value="GGDEF_2"/>
    <property type="match status" value="1"/>
</dbReference>
<evidence type="ECO:0000256" key="1">
    <source>
        <dbReference type="ARBA" id="ARBA00006754"/>
    </source>
</evidence>
<accession>I0V791</accession>
<feature type="domain" description="Purine catabolism PurC-like" evidence="2">
    <location>
        <begin position="12"/>
        <end position="132"/>
    </location>
</feature>
<dbReference type="Proteomes" id="UP000004691">
    <property type="component" value="Unassembled WGS sequence"/>
</dbReference>
<dbReference type="Pfam" id="PF13556">
    <property type="entry name" value="HTH_30"/>
    <property type="match status" value="1"/>
</dbReference>
<dbReference type="InterPro" id="IPR051448">
    <property type="entry name" value="CdaR-like_regulators"/>
</dbReference>
<name>I0V791_9PSEU</name>